<feature type="transmembrane region" description="Helical" evidence="1">
    <location>
        <begin position="7"/>
        <end position="27"/>
    </location>
</feature>
<name>A0A494Z2X1_9BACI</name>
<dbReference type="AlphaFoldDB" id="A0A494Z2X1"/>
<keyword evidence="3" id="KW-1185">Reference proteome</keyword>
<accession>A0A494Z2X1</accession>
<proteinExistence type="predicted"/>
<dbReference type="RefSeq" id="WP_121129714.1">
    <property type="nucleotide sequence ID" value="NZ_JBHUFK010000033.1"/>
</dbReference>
<keyword evidence="1" id="KW-0812">Transmembrane</keyword>
<dbReference type="OrthoDB" id="2433869at2"/>
<dbReference type="EMBL" id="RBZO01000007">
    <property type="protein sequence ID" value="RKQ16833.1"/>
    <property type="molecule type" value="Genomic_DNA"/>
</dbReference>
<keyword evidence="1" id="KW-1133">Transmembrane helix</keyword>
<evidence type="ECO:0000313" key="2">
    <source>
        <dbReference type="EMBL" id="RKQ16833.1"/>
    </source>
</evidence>
<evidence type="ECO:0000256" key="1">
    <source>
        <dbReference type="SAM" id="Phobius"/>
    </source>
</evidence>
<evidence type="ECO:0008006" key="4">
    <source>
        <dbReference type="Google" id="ProtNLM"/>
    </source>
</evidence>
<protein>
    <recommendedName>
        <fullName evidence="4">DUF5050 domain-containing protein</fullName>
    </recommendedName>
</protein>
<reference evidence="2 3" key="1">
    <citation type="journal article" date="2015" name="Antonie Van Leeuwenhoek">
        <title>Oceanobacillus bengalensis sp. nov., a bacterium isolated from seawater of the Bay of Bengal.</title>
        <authorList>
            <person name="Yongchang O."/>
            <person name="Xiang W."/>
            <person name="Wang G."/>
        </authorList>
    </citation>
    <scope>NUCLEOTIDE SEQUENCE [LARGE SCALE GENOMIC DNA]</scope>
    <source>
        <strain evidence="2 3">MCCC 1K00260</strain>
    </source>
</reference>
<sequence>MKRYLKLISMIIVVVLVIGAFYIQSGLAGSNLPEFSIETTSGNADEVESLTIHADYRDDVQGDSLQISAAGSTYNSNISFLKQLGNYYMQNDLKELQEQYKGFMRGKWSSPQEYFVDDEMVAYAEVTSSRYGDIHLGDFSFKIDVLDKQSNDSIELEMDVPEQEKFDNVNVEDVQVIDGMLKVVTRNDLYENEIQGTDFRVYTFDLQKQELINEEVIVEHQNDQQNEEKWTDISILNNYNAIQSEKYLLFKIEISELNDSAGDYEYVSTILERNFLVYNVETGEKEEFILPEEINDIFDFNINSFHETVSIEGSTVYFTNVTENGIDVYPYDIEKQELEAEQTFELFSSESTPGMYSPALKLKDGKIYFVNSFKDKQTDANIYVGDLETGDILFEGSIELKNPSAEKKGYQLHIYDVRL</sequence>
<gene>
    <name evidence="2" type="ORF">D8M05_06155</name>
</gene>
<dbReference type="SUPFAM" id="SSF63825">
    <property type="entry name" value="YWTD domain"/>
    <property type="match status" value="1"/>
</dbReference>
<evidence type="ECO:0000313" key="3">
    <source>
        <dbReference type="Proteomes" id="UP000281813"/>
    </source>
</evidence>
<comment type="caution">
    <text evidence="2">The sequence shown here is derived from an EMBL/GenBank/DDBJ whole genome shotgun (WGS) entry which is preliminary data.</text>
</comment>
<organism evidence="2 3">
    <name type="scientific">Oceanobacillus bengalensis</name>
    <dbReference type="NCBI Taxonomy" id="1435466"/>
    <lineage>
        <taxon>Bacteria</taxon>
        <taxon>Bacillati</taxon>
        <taxon>Bacillota</taxon>
        <taxon>Bacilli</taxon>
        <taxon>Bacillales</taxon>
        <taxon>Bacillaceae</taxon>
        <taxon>Oceanobacillus</taxon>
    </lineage>
</organism>
<keyword evidence="1" id="KW-0472">Membrane</keyword>
<dbReference type="Proteomes" id="UP000281813">
    <property type="component" value="Unassembled WGS sequence"/>
</dbReference>